<dbReference type="GO" id="GO:0012505">
    <property type="term" value="C:endomembrane system"/>
    <property type="evidence" value="ECO:0007669"/>
    <property type="project" value="UniProtKB-SubCell"/>
</dbReference>
<dbReference type="PANTHER" id="PTHR24223:SF443">
    <property type="entry name" value="MULTIDRUG-RESISTANCE LIKE PROTEIN 1, ISOFORM I"/>
    <property type="match status" value="1"/>
</dbReference>
<evidence type="ECO:0000256" key="6">
    <source>
        <dbReference type="ARBA" id="ARBA00022840"/>
    </source>
</evidence>
<dbReference type="Gene3D" id="1.20.1560.10">
    <property type="entry name" value="ABC transporter type 1, transmembrane domain"/>
    <property type="match status" value="1"/>
</dbReference>
<reference evidence="11" key="1">
    <citation type="submission" date="2015-01" db="EMBL/GenBank/DDBJ databases">
        <authorList>
            <person name="Aksoy S."/>
            <person name="Warren W."/>
            <person name="Wilson R.K."/>
        </authorList>
    </citation>
    <scope>NUCLEOTIDE SEQUENCE [LARGE SCALE GENOMIC DNA]</scope>
    <source>
        <strain evidence="11">IAEA</strain>
    </source>
</reference>
<dbReference type="EMBL" id="JXJN01015322">
    <property type="status" value="NOT_ANNOTATED_CDS"/>
    <property type="molecule type" value="Genomic_DNA"/>
</dbReference>
<dbReference type="GO" id="GO:0140359">
    <property type="term" value="F:ABC-type transporter activity"/>
    <property type="evidence" value="ECO:0007669"/>
    <property type="project" value="InterPro"/>
</dbReference>
<dbReference type="Pfam" id="PF00664">
    <property type="entry name" value="ABC_membrane"/>
    <property type="match status" value="1"/>
</dbReference>
<dbReference type="SUPFAM" id="SSF90123">
    <property type="entry name" value="ABC transporter transmembrane region"/>
    <property type="match status" value="1"/>
</dbReference>
<keyword evidence="6" id="KW-0067">ATP-binding</keyword>
<name>A0A1B0BJ53_9MUSC</name>
<keyword evidence="5" id="KW-0547">Nucleotide-binding</keyword>
<evidence type="ECO:0000256" key="5">
    <source>
        <dbReference type="ARBA" id="ARBA00022741"/>
    </source>
</evidence>
<keyword evidence="2" id="KW-0813">Transport</keyword>
<dbReference type="PANTHER" id="PTHR24223">
    <property type="entry name" value="ATP-BINDING CASSETTE SUB-FAMILY C"/>
    <property type="match status" value="1"/>
</dbReference>
<keyword evidence="4" id="KW-0677">Repeat</keyword>
<evidence type="ECO:0000313" key="11">
    <source>
        <dbReference type="Proteomes" id="UP000092460"/>
    </source>
</evidence>
<evidence type="ECO:0000256" key="1">
    <source>
        <dbReference type="ARBA" id="ARBA00004127"/>
    </source>
</evidence>
<comment type="subcellular location">
    <subcellularLocation>
        <location evidence="1">Endomembrane system</location>
        <topology evidence="1">Multi-pass membrane protein</topology>
    </subcellularLocation>
</comment>
<evidence type="ECO:0000256" key="3">
    <source>
        <dbReference type="ARBA" id="ARBA00022692"/>
    </source>
</evidence>
<keyword evidence="7" id="KW-1133">Transmembrane helix</keyword>
<dbReference type="GO" id="GO:0016020">
    <property type="term" value="C:membrane"/>
    <property type="evidence" value="ECO:0007669"/>
    <property type="project" value="InterPro"/>
</dbReference>
<dbReference type="GO" id="GO:0005524">
    <property type="term" value="F:ATP binding"/>
    <property type="evidence" value="ECO:0007669"/>
    <property type="project" value="UniProtKB-KW"/>
</dbReference>
<sequence length="92" mass="10868">MLTLTVGCLRCSRTLHRNLLYHVLRWPMETYDITPKGRIITRLTKDINTVDLVLPFDWRICINHSFLNVYYIALLQMRVASSETPTCKERNN</sequence>
<evidence type="ECO:0000256" key="7">
    <source>
        <dbReference type="ARBA" id="ARBA00022989"/>
    </source>
</evidence>
<dbReference type="EnsemblMetazoa" id="GPPI031839-RA">
    <property type="protein sequence ID" value="GPPI031839-PA"/>
    <property type="gene ID" value="GPPI031839"/>
</dbReference>
<organism evidence="10 11">
    <name type="scientific">Glossina palpalis gambiensis</name>
    <dbReference type="NCBI Taxonomy" id="67801"/>
    <lineage>
        <taxon>Eukaryota</taxon>
        <taxon>Metazoa</taxon>
        <taxon>Ecdysozoa</taxon>
        <taxon>Arthropoda</taxon>
        <taxon>Hexapoda</taxon>
        <taxon>Insecta</taxon>
        <taxon>Pterygota</taxon>
        <taxon>Neoptera</taxon>
        <taxon>Endopterygota</taxon>
        <taxon>Diptera</taxon>
        <taxon>Brachycera</taxon>
        <taxon>Muscomorpha</taxon>
        <taxon>Hippoboscoidea</taxon>
        <taxon>Glossinidae</taxon>
        <taxon>Glossina</taxon>
    </lineage>
</organism>
<evidence type="ECO:0000256" key="8">
    <source>
        <dbReference type="ARBA" id="ARBA00023136"/>
    </source>
</evidence>
<dbReference type="PROSITE" id="PS50929">
    <property type="entry name" value="ABC_TM1F"/>
    <property type="match status" value="1"/>
</dbReference>
<accession>A0A1B0BJ53</accession>
<evidence type="ECO:0000259" key="9">
    <source>
        <dbReference type="PROSITE" id="PS50929"/>
    </source>
</evidence>
<evidence type="ECO:0000256" key="4">
    <source>
        <dbReference type="ARBA" id="ARBA00022737"/>
    </source>
</evidence>
<evidence type="ECO:0000313" key="10">
    <source>
        <dbReference type="EnsemblMetazoa" id="GPPI031839-PA"/>
    </source>
</evidence>
<protein>
    <recommendedName>
        <fullName evidence="9">ABC transmembrane type-1 domain-containing protein</fullName>
    </recommendedName>
</protein>
<keyword evidence="3" id="KW-0812">Transmembrane</keyword>
<dbReference type="VEuPathDB" id="VectorBase:GPPI031839"/>
<dbReference type="InterPro" id="IPR011527">
    <property type="entry name" value="ABC1_TM_dom"/>
</dbReference>
<dbReference type="STRING" id="67801.A0A1B0BJ53"/>
<dbReference type="Proteomes" id="UP000092460">
    <property type="component" value="Unassembled WGS sequence"/>
</dbReference>
<evidence type="ECO:0000256" key="2">
    <source>
        <dbReference type="ARBA" id="ARBA00022448"/>
    </source>
</evidence>
<feature type="domain" description="ABC transmembrane type-1" evidence="9">
    <location>
        <begin position="4"/>
        <end position="56"/>
    </location>
</feature>
<proteinExistence type="predicted"/>
<dbReference type="AlphaFoldDB" id="A0A1B0BJ53"/>
<keyword evidence="8" id="KW-0472">Membrane</keyword>
<keyword evidence="11" id="KW-1185">Reference proteome</keyword>
<dbReference type="InterPro" id="IPR050173">
    <property type="entry name" value="ABC_transporter_C-like"/>
</dbReference>
<dbReference type="InterPro" id="IPR036640">
    <property type="entry name" value="ABC1_TM_sf"/>
</dbReference>
<reference evidence="10" key="2">
    <citation type="submission" date="2020-05" db="UniProtKB">
        <authorList>
            <consortium name="EnsemblMetazoa"/>
        </authorList>
    </citation>
    <scope>IDENTIFICATION</scope>
    <source>
        <strain evidence="10">IAEA</strain>
    </source>
</reference>